<feature type="transmembrane region" description="Helical" evidence="5">
    <location>
        <begin position="320"/>
        <end position="338"/>
    </location>
</feature>
<dbReference type="OrthoDB" id="5572427at2759"/>
<comment type="caution">
    <text evidence="6">The sequence shown here is derived from an EMBL/GenBank/DDBJ whole genome shotgun (WGS) entry which is preliminary data.</text>
</comment>
<keyword evidence="7" id="KW-1185">Reference proteome</keyword>
<name>A0A507C3C0_9FUNG</name>
<sequence>MPRLLDTNTDWKLPVIGVALVVLAFLSRPDQESFVEQLLAYAQDQNSWILQGYLYVTEHLDLIKFRDYLLFATATLPINAGVFLGIFGVWIPLPKWVMNSQWPTIKNGICMGRNCFCLPSYLPPSCLYTVRGFHSLSEWIFTSQGFHLPNGIANHVLSTLGILELLILTNVVIYTLWLKATPTSIPFLVRHFTLSWNETISHHRLHALLTSAMSHRSVVSLLVTVTGIYGYGRELLGRINDYEFLALYLALCLATSMATLLFSCTTRTGYNIGGIGVLVGLRTFGLLSTYGWNLDAMSSELQQIMMTQLLVDGLLYGGNFPWGSYVGGVLFSIVWYALR</sequence>
<dbReference type="GeneID" id="42006017"/>
<dbReference type="RefSeq" id="XP_031023319.1">
    <property type="nucleotide sequence ID" value="XM_031170720.1"/>
</dbReference>
<feature type="transmembrane region" description="Helical" evidence="5">
    <location>
        <begin position="213"/>
        <end position="232"/>
    </location>
</feature>
<evidence type="ECO:0000256" key="2">
    <source>
        <dbReference type="ARBA" id="ARBA00022692"/>
    </source>
</evidence>
<comment type="subcellular location">
    <subcellularLocation>
        <location evidence="1">Membrane</location>
        <topology evidence="1">Multi-pass membrane protein</topology>
    </subcellularLocation>
</comment>
<accession>A0A507C3C0</accession>
<reference evidence="6 7" key="1">
    <citation type="journal article" date="2019" name="Sci. Rep.">
        <title>Comparative genomics of chytrid fungi reveal insights into the obligate biotrophic and pathogenic lifestyle of Synchytrium endobioticum.</title>
        <authorList>
            <person name="van de Vossenberg B.T.L.H."/>
            <person name="Warris S."/>
            <person name="Nguyen H.D.T."/>
            <person name="van Gent-Pelzer M.P.E."/>
            <person name="Joly D.L."/>
            <person name="van de Geest H.C."/>
            <person name="Bonants P.J.M."/>
            <person name="Smith D.S."/>
            <person name="Levesque C.A."/>
            <person name="van der Lee T.A.J."/>
        </authorList>
    </citation>
    <scope>NUCLEOTIDE SEQUENCE [LARGE SCALE GENOMIC DNA]</scope>
    <source>
        <strain evidence="6 7">JEL517</strain>
    </source>
</reference>
<dbReference type="InterPro" id="IPR035952">
    <property type="entry name" value="Rhomboid-like_sf"/>
</dbReference>
<proteinExistence type="predicted"/>
<evidence type="ECO:0008006" key="8">
    <source>
        <dbReference type="Google" id="ProtNLM"/>
    </source>
</evidence>
<gene>
    <name evidence="6" type="ORF">SmJEL517_g04792</name>
</gene>
<keyword evidence="4 5" id="KW-0472">Membrane</keyword>
<evidence type="ECO:0000256" key="5">
    <source>
        <dbReference type="SAM" id="Phobius"/>
    </source>
</evidence>
<feature type="transmembrane region" description="Helical" evidence="5">
    <location>
        <begin position="156"/>
        <end position="177"/>
    </location>
</feature>
<feature type="transmembrane region" description="Helical" evidence="5">
    <location>
        <begin position="270"/>
        <end position="292"/>
    </location>
</feature>
<evidence type="ECO:0000256" key="1">
    <source>
        <dbReference type="ARBA" id="ARBA00004141"/>
    </source>
</evidence>
<keyword evidence="2 5" id="KW-0812">Transmembrane</keyword>
<dbReference type="GO" id="GO:0016020">
    <property type="term" value="C:membrane"/>
    <property type="evidence" value="ECO:0007669"/>
    <property type="project" value="UniProtKB-SubCell"/>
</dbReference>
<evidence type="ECO:0000256" key="3">
    <source>
        <dbReference type="ARBA" id="ARBA00022989"/>
    </source>
</evidence>
<dbReference type="Proteomes" id="UP000319731">
    <property type="component" value="Unassembled WGS sequence"/>
</dbReference>
<keyword evidence="3 5" id="KW-1133">Transmembrane helix</keyword>
<dbReference type="AlphaFoldDB" id="A0A507C3C0"/>
<dbReference type="Gene3D" id="1.20.1540.10">
    <property type="entry name" value="Rhomboid-like"/>
    <property type="match status" value="1"/>
</dbReference>
<dbReference type="SUPFAM" id="SSF144091">
    <property type="entry name" value="Rhomboid-like"/>
    <property type="match status" value="1"/>
</dbReference>
<evidence type="ECO:0000256" key="4">
    <source>
        <dbReference type="ARBA" id="ARBA00023136"/>
    </source>
</evidence>
<dbReference type="EMBL" id="QEAO01000035">
    <property type="protein sequence ID" value="TPX32045.1"/>
    <property type="molecule type" value="Genomic_DNA"/>
</dbReference>
<organism evidence="6 7">
    <name type="scientific">Synchytrium microbalum</name>
    <dbReference type="NCBI Taxonomy" id="1806994"/>
    <lineage>
        <taxon>Eukaryota</taxon>
        <taxon>Fungi</taxon>
        <taxon>Fungi incertae sedis</taxon>
        <taxon>Chytridiomycota</taxon>
        <taxon>Chytridiomycota incertae sedis</taxon>
        <taxon>Chytridiomycetes</taxon>
        <taxon>Synchytriales</taxon>
        <taxon>Synchytriaceae</taxon>
        <taxon>Synchytrium</taxon>
    </lineage>
</organism>
<evidence type="ECO:0000313" key="6">
    <source>
        <dbReference type="EMBL" id="TPX32045.1"/>
    </source>
</evidence>
<protein>
    <recommendedName>
        <fullName evidence="8">Peptidase S54 rhomboid domain-containing protein</fullName>
    </recommendedName>
</protein>
<feature type="transmembrane region" description="Helical" evidence="5">
    <location>
        <begin position="68"/>
        <end position="93"/>
    </location>
</feature>
<evidence type="ECO:0000313" key="7">
    <source>
        <dbReference type="Proteomes" id="UP000319731"/>
    </source>
</evidence>
<feature type="transmembrane region" description="Helical" evidence="5">
    <location>
        <begin position="244"/>
        <end position="263"/>
    </location>
</feature>